<protein>
    <submittedName>
        <fullName evidence="2">Uncharacterized protein</fullName>
    </submittedName>
</protein>
<feature type="compositionally biased region" description="Low complexity" evidence="1">
    <location>
        <begin position="368"/>
        <end position="377"/>
    </location>
</feature>
<dbReference type="AlphaFoldDB" id="A0A8X8XKF4"/>
<evidence type="ECO:0000256" key="1">
    <source>
        <dbReference type="SAM" id="MobiDB-lite"/>
    </source>
</evidence>
<comment type="caution">
    <text evidence="2">The sequence shown here is derived from an EMBL/GenBank/DDBJ whole genome shotgun (WGS) entry which is preliminary data.</text>
</comment>
<reference evidence="2" key="2">
    <citation type="submission" date="2020-08" db="EMBL/GenBank/DDBJ databases">
        <title>Plant Genome Project.</title>
        <authorList>
            <person name="Zhang R.-G."/>
        </authorList>
    </citation>
    <scope>NUCLEOTIDE SEQUENCE</scope>
    <source>
        <strain evidence="2">Huo1</strain>
        <tissue evidence="2">Leaf</tissue>
    </source>
</reference>
<evidence type="ECO:0000313" key="3">
    <source>
        <dbReference type="Proteomes" id="UP000298416"/>
    </source>
</evidence>
<reference evidence="2" key="1">
    <citation type="submission" date="2018-01" db="EMBL/GenBank/DDBJ databases">
        <authorList>
            <person name="Mao J.F."/>
        </authorList>
    </citation>
    <scope>NUCLEOTIDE SEQUENCE</scope>
    <source>
        <strain evidence="2">Huo1</strain>
        <tissue evidence="2">Leaf</tissue>
    </source>
</reference>
<proteinExistence type="predicted"/>
<feature type="region of interest" description="Disordered" evidence="1">
    <location>
        <begin position="295"/>
        <end position="439"/>
    </location>
</feature>
<feature type="compositionally biased region" description="Low complexity" evidence="1">
    <location>
        <begin position="405"/>
        <end position="424"/>
    </location>
</feature>
<dbReference type="EMBL" id="PNBA02000009">
    <property type="protein sequence ID" value="KAG6412981.1"/>
    <property type="molecule type" value="Genomic_DNA"/>
</dbReference>
<accession>A0A8X8XKF4</accession>
<keyword evidence="3" id="KW-1185">Reference proteome</keyword>
<dbReference type="InterPro" id="IPR044216">
    <property type="entry name" value="WDL7"/>
</dbReference>
<sequence>MAGEIEEPARLQFKAESFLSGSISFVRFESEDLCWERRSSFSRNKYLEEVEKCSKPGSVTEKKAILEAHFRKNGLFGLCSPGSCSETEYQTSDNEASEKRCYDADFTHTHSPKLDERLDSSACGSEHELREQGETFDSSSLDAQIEYSCDNARDSDCFSEHGMGEEEHCDKPESVVSMDSRLETQAKEAIDRDAANSDTINVSTPTTALLSDNHGTEENRDAPKANEFHLLRFAENVTSQAEHLKSRLIRRVSVTQSRRYTSSKQVSNGSEKRLSKSVYNARMSLEAEKKIKQATSLNKNLKQKFPKHEPDSKAKDVDCIKRGDNDSKIKRIQVPRSSAPREVSSRVEREPDRNKGVGRNTKPRRAQSKCLSSSSISERSRASSKAGTKKGCSGPKPNIDQAQASSCHSTVTSDSSPSDSSPSSPAAIQQVGGKKERDN</sequence>
<organism evidence="2">
    <name type="scientific">Salvia splendens</name>
    <name type="common">Scarlet sage</name>
    <dbReference type="NCBI Taxonomy" id="180675"/>
    <lineage>
        <taxon>Eukaryota</taxon>
        <taxon>Viridiplantae</taxon>
        <taxon>Streptophyta</taxon>
        <taxon>Embryophyta</taxon>
        <taxon>Tracheophyta</taxon>
        <taxon>Spermatophyta</taxon>
        <taxon>Magnoliopsida</taxon>
        <taxon>eudicotyledons</taxon>
        <taxon>Gunneridae</taxon>
        <taxon>Pentapetalae</taxon>
        <taxon>asterids</taxon>
        <taxon>lamiids</taxon>
        <taxon>Lamiales</taxon>
        <taxon>Lamiaceae</taxon>
        <taxon>Nepetoideae</taxon>
        <taxon>Mentheae</taxon>
        <taxon>Salviinae</taxon>
        <taxon>Salvia</taxon>
        <taxon>Salvia subgen. Calosphace</taxon>
        <taxon>core Calosphace</taxon>
    </lineage>
</organism>
<name>A0A8X8XKF4_SALSN</name>
<dbReference type="PANTHER" id="PTHR47067">
    <property type="entry name" value="TPX2 (TARGETING PROTEIN FOR XKLP2) PROTEIN FAMILY-RELATED"/>
    <property type="match status" value="1"/>
</dbReference>
<feature type="compositionally biased region" description="Basic and acidic residues" evidence="1">
    <location>
        <begin position="343"/>
        <end position="355"/>
    </location>
</feature>
<dbReference type="Proteomes" id="UP000298416">
    <property type="component" value="Unassembled WGS sequence"/>
</dbReference>
<feature type="compositionally biased region" description="Basic and acidic residues" evidence="1">
    <location>
        <begin position="306"/>
        <end position="329"/>
    </location>
</feature>
<evidence type="ECO:0000313" key="2">
    <source>
        <dbReference type="EMBL" id="KAG6412981.1"/>
    </source>
</evidence>
<dbReference type="PANTHER" id="PTHR47067:SF6">
    <property type="entry name" value="PROTEIN WVD2-LIKE 7"/>
    <property type="match status" value="1"/>
</dbReference>
<gene>
    <name evidence="2" type="ORF">SASPL_125676</name>
</gene>